<dbReference type="eggNOG" id="ENOG5033JCD">
    <property type="taxonomic scope" value="Bacteria"/>
</dbReference>
<dbReference type="STRING" id="398511.BpOF4_17015"/>
<protein>
    <submittedName>
        <fullName evidence="1">Uncharacterized protein</fullName>
    </submittedName>
</protein>
<reference evidence="1 2" key="1">
    <citation type="journal article" date="2011" name="Environ. Microbiol.">
        <title>Genome of alkaliphilic Bacillus pseudofirmus OF4 reveals adaptations that support the ability to grow in an external pH range from 7.5 to 11.4.</title>
        <authorList>
            <person name="Janto B."/>
            <person name="Ahmed A."/>
            <person name="Ito M."/>
            <person name="Liu J."/>
            <person name="Hicks D.B."/>
            <person name="Pagni S."/>
            <person name="Fackelmayer O.J."/>
            <person name="Smith T.A."/>
            <person name="Earl J."/>
            <person name="Elbourne L.D."/>
            <person name="Hassan K."/>
            <person name="Paulsen I.T."/>
            <person name="Kolsto A.B."/>
            <person name="Tourasse N.J."/>
            <person name="Ehrlich G.D."/>
            <person name="Boissy R."/>
            <person name="Ivey D.M."/>
            <person name="Li G."/>
            <person name="Xue Y."/>
            <person name="Ma Y."/>
            <person name="Hu F.Z."/>
            <person name="Krulwich T.A."/>
        </authorList>
    </citation>
    <scope>NUCLEOTIDE SEQUENCE [LARGE SCALE GENOMIC DNA]</scope>
    <source>
        <strain evidence="2">ATCC BAA-2126 / JCM 17055 / OF4</strain>
    </source>
</reference>
<dbReference type="AlphaFoldDB" id="D3FQS6"/>
<dbReference type="RefSeq" id="WP_012958808.1">
    <property type="nucleotide sequence ID" value="NC_013791.2"/>
</dbReference>
<dbReference type="HOGENOM" id="CLU_168849_0_0_9"/>
<proteinExistence type="predicted"/>
<evidence type="ECO:0000313" key="2">
    <source>
        <dbReference type="Proteomes" id="UP000001544"/>
    </source>
</evidence>
<name>D3FQS6_ALKPO</name>
<evidence type="ECO:0000313" key="1">
    <source>
        <dbReference type="EMBL" id="ADC51446.1"/>
    </source>
</evidence>
<organism evidence="1 2">
    <name type="scientific">Alkalihalophilus pseudofirmus (strain ATCC BAA-2126 / JCM 17055 / OF4)</name>
    <name type="common">Bacillus pseudofirmus</name>
    <dbReference type="NCBI Taxonomy" id="398511"/>
    <lineage>
        <taxon>Bacteria</taxon>
        <taxon>Bacillati</taxon>
        <taxon>Bacillota</taxon>
        <taxon>Bacilli</taxon>
        <taxon>Bacillales</taxon>
        <taxon>Bacillaceae</taxon>
        <taxon>Alkalihalophilus</taxon>
    </lineage>
</organism>
<sequence>MNCLCEQNGTFDLKVEGDVGADPIWCDVCGHNLDLEEFPLSNELKNDLMEWAGKYGEWIDLDVDRLIPNGVEMEEEHNKQGEQLTEKVKEELKGKYRIRFSRSTMARSYANKSVSKYR</sequence>
<dbReference type="Proteomes" id="UP000001544">
    <property type="component" value="Chromosome"/>
</dbReference>
<gene>
    <name evidence="1" type="ordered locus">BpOF4_17015</name>
</gene>
<keyword evidence="2" id="KW-1185">Reference proteome</keyword>
<dbReference type="EMBL" id="CP001878">
    <property type="protein sequence ID" value="ADC51446.1"/>
    <property type="molecule type" value="Genomic_DNA"/>
</dbReference>
<accession>D3FQS6</accession>
<dbReference type="KEGG" id="bpf:BpOF4_17015"/>